<evidence type="ECO:0000313" key="3">
    <source>
        <dbReference type="Proteomes" id="UP001143981"/>
    </source>
</evidence>
<dbReference type="InterPro" id="IPR013083">
    <property type="entry name" value="Znf_RING/FYVE/PHD"/>
</dbReference>
<evidence type="ECO:0000256" key="1">
    <source>
        <dbReference type="SAM" id="MobiDB-lite"/>
    </source>
</evidence>
<keyword evidence="3" id="KW-1185">Reference proteome</keyword>
<feature type="region of interest" description="Disordered" evidence="1">
    <location>
        <begin position="474"/>
        <end position="530"/>
    </location>
</feature>
<dbReference type="Gene3D" id="3.30.40.10">
    <property type="entry name" value="Zinc/RING finger domain, C3HC4 (zinc finger)"/>
    <property type="match status" value="1"/>
</dbReference>
<dbReference type="EMBL" id="JANBOI010000004">
    <property type="protein sequence ID" value="KAJ1736067.1"/>
    <property type="molecule type" value="Genomic_DNA"/>
</dbReference>
<dbReference type="AlphaFoldDB" id="A0A9W7YGP4"/>
<dbReference type="OrthoDB" id="5589821at2759"/>
<dbReference type="Proteomes" id="UP001143981">
    <property type="component" value="Unassembled WGS sequence"/>
</dbReference>
<feature type="region of interest" description="Disordered" evidence="1">
    <location>
        <begin position="404"/>
        <end position="426"/>
    </location>
</feature>
<feature type="region of interest" description="Disordered" evidence="1">
    <location>
        <begin position="134"/>
        <end position="155"/>
    </location>
</feature>
<sequence>MYEYVRRQQELQPGAFVTKTFHWMDDGPREPSWTRMHSRNMPADPLAYSSSSLFAGPQPLKHGTLSVLQRSAASLTQHRALLALRRHRQSSEIVVRPPSGVSGAFWPRRRGFTAPPGAQAPLVRALMHWSRNVRPGAPQNQQQHQRQRHNRSGPPITMASVLCAANKTRTAGASTAGPADGPLAAAPRKAGALVLPAGPRPRMLPRSPLANSVVFTASEDHSVDDGTPEPGARGVLAEADSSDEEGRVCAVCVRFKNAEWMVQCGLGHPLCFGCVQQHVKLLLAATAACTVVCPSGSCAAAIAARDLRVCLPPHRLQQLMANRRRNARPQGILRRSLSMCARWMGADTAAGPGSPNSSDDGFDAPLAAAAAAPIEPRRAEVPLGGSAGSQAAAEAARRRFSASMPMLPPAAPTGTSGSDPLLSELTSVGPGSVDSVVVAASVAADSTRTLSPESVGSRLRRVPKARGNLAPRTWVVESSSSCRRRSRDPPGIGPRVQSMHGSAAGNSPVRRAPPPRVPPPPPPPPLPAAFRASATWITPSQRNSGYAEDLLLNATLFETIRTPLSDDEDDDSSSCDHVYSSDVTAHPADEAPAEADSDSVGVYIPTWRKPQTARPQTRPLWTDVDEHESQTAFLCEAAGLTFDLYETLHRRR</sequence>
<dbReference type="SUPFAM" id="SSF57850">
    <property type="entry name" value="RING/U-box"/>
    <property type="match status" value="1"/>
</dbReference>
<reference evidence="2" key="1">
    <citation type="submission" date="2022-07" db="EMBL/GenBank/DDBJ databases">
        <title>Phylogenomic reconstructions and comparative analyses of Kickxellomycotina fungi.</title>
        <authorList>
            <person name="Reynolds N.K."/>
            <person name="Stajich J.E."/>
            <person name="Barry K."/>
            <person name="Grigoriev I.V."/>
            <person name="Crous P."/>
            <person name="Smith M.E."/>
        </authorList>
    </citation>
    <scope>NUCLEOTIDE SEQUENCE</scope>
    <source>
        <strain evidence="2">BCRC 34381</strain>
    </source>
</reference>
<name>A0A9W7YGP4_9FUNG</name>
<gene>
    <name evidence="2" type="ORF">LPJ61_000210</name>
</gene>
<evidence type="ECO:0000313" key="2">
    <source>
        <dbReference type="EMBL" id="KAJ1736067.1"/>
    </source>
</evidence>
<organism evidence="2 3">
    <name type="scientific">Coemansia biformis</name>
    <dbReference type="NCBI Taxonomy" id="1286918"/>
    <lineage>
        <taxon>Eukaryota</taxon>
        <taxon>Fungi</taxon>
        <taxon>Fungi incertae sedis</taxon>
        <taxon>Zoopagomycota</taxon>
        <taxon>Kickxellomycotina</taxon>
        <taxon>Kickxellomycetes</taxon>
        <taxon>Kickxellales</taxon>
        <taxon>Kickxellaceae</taxon>
        <taxon>Coemansia</taxon>
    </lineage>
</organism>
<feature type="compositionally biased region" description="Pro residues" evidence="1">
    <location>
        <begin position="511"/>
        <end position="527"/>
    </location>
</feature>
<feature type="compositionally biased region" description="Low complexity" evidence="1">
    <location>
        <begin position="381"/>
        <end position="394"/>
    </location>
</feature>
<proteinExistence type="predicted"/>
<accession>A0A9W7YGP4</accession>
<comment type="caution">
    <text evidence="2">The sequence shown here is derived from an EMBL/GenBank/DDBJ whole genome shotgun (WGS) entry which is preliminary data.</text>
</comment>
<protein>
    <submittedName>
        <fullName evidence="2">Uncharacterized protein</fullName>
    </submittedName>
</protein>
<feature type="region of interest" description="Disordered" evidence="1">
    <location>
        <begin position="380"/>
        <end position="399"/>
    </location>
</feature>